<protein>
    <submittedName>
        <fullName evidence="2">GSCFA domain-containing protein</fullName>
    </submittedName>
</protein>
<reference evidence="2" key="2">
    <citation type="journal article" date="2021" name="PeerJ">
        <title>Extensive microbial diversity within the chicken gut microbiome revealed by metagenomics and culture.</title>
        <authorList>
            <person name="Gilroy R."/>
            <person name="Ravi A."/>
            <person name="Getino M."/>
            <person name="Pursley I."/>
            <person name="Horton D.L."/>
            <person name="Alikhan N.F."/>
            <person name="Baker D."/>
            <person name="Gharbi K."/>
            <person name="Hall N."/>
            <person name="Watson M."/>
            <person name="Adriaenssens E.M."/>
            <person name="Foster-Nyarko E."/>
            <person name="Jarju S."/>
            <person name="Secka A."/>
            <person name="Antonio M."/>
            <person name="Oren A."/>
            <person name="Chaudhuri R.R."/>
            <person name="La Ragione R."/>
            <person name="Hildebrand F."/>
            <person name="Pallen M.J."/>
        </authorList>
    </citation>
    <scope>NUCLEOTIDE SEQUENCE</scope>
    <source>
        <strain evidence="2">3924</strain>
    </source>
</reference>
<feature type="domain" description="GSCFA" evidence="1">
    <location>
        <begin position="22"/>
        <end position="253"/>
    </location>
</feature>
<evidence type="ECO:0000313" key="3">
    <source>
        <dbReference type="Proteomes" id="UP000712007"/>
    </source>
</evidence>
<proteinExistence type="predicted"/>
<dbReference type="SUPFAM" id="SSF52266">
    <property type="entry name" value="SGNH hydrolase"/>
    <property type="match status" value="1"/>
</dbReference>
<dbReference type="InterPro" id="IPR036514">
    <property type="entry name" value="SGNH_hydro_sf"/>
</dbReference>
<dbReference type="GO" id="GO:0016788">
    <property type="term" value="F:hydrolase activity, acting on ester bonds"/>
    <property type="evidence" value="ECO:0007669"/>
    <property type="project" value="UniProtKB-ARBA"/>
</dbReference>
<evidence type="ECO:0000259" key="1">
    <source>
        <dbReference type="Pfam" id="PF08885"/>
    </source>
</evidence>
<dbReference type="EMBL" id="JADIMV010000003">
    <property type="protein sequence ID" value="MBO8439058.1"/>
    <property type="molecule type" value="Genomic_DNA"/>
</dbReference>
<accession>A0A940DID1</accession>
<comment type="caution">
    <text evidence="2">The sequence shown here is derived from an EMBL/GenBank/DDBJ whole genome shotgun (WGS) entry which is preliminary data.</text>
</comment>
<dbReference type="InterPro" id="IPR014982">
    <property type="entry name" value="GSCFA"/>
</dbReference>
<dbReference type="AlphaFoldDB" id="A0A940DID1"/>
<reference evidence="2" key="1">
    <citation type="submission" date="2020-10" db="EMBL/GenBank/DDBJ databases">
        <authorList>
            <person name="Gilroy R."/>
        </authorList>
    </citation>
    <scope>NUCLEOTIDE SEQUENCE</scope>
    <source>
        <strain evidence="2">3924</strain>
    </source>
</reference>
<dbReference type="Pfam" id="PF08885">
    <property type="entry name" value="GSCFA"/>
    <property type="match status" value="1"/>
</dbReference>
<sequence length="312" mass="36017">MELQTKVKIEAERRFSYNSRYMMFGSCFAQNIGEKMLGHRFCCDVNPFGILYNPFSIAKAIERTMDNRPMNRTELIQHNGLWHSWLHHGSFSSGDADKSLAAINSRMEAAAQNLMTADCLIITFGSSVVYERDGEVVANCHKLPARAFIERRLTISEIMERYTALITRIREYNPTIHIIFTVSPVRYMGRGAFDGNCNKAVLLLAVEELCRNIDGTSYFPSYEIVMDELRDYRFYAEDMIHPSPQAVEYVWERMCASLFSDETRLAMKEVDGICKALAHRPLHPDSDEYAMFLEKTREKIVRLKEKYPSIVI</sequence>
<dbReference type="Proteomes" id="UP000712007">
    <property type="component" value="Unassembled WGS sequence"/>
</dbReference>
<organism evidence="2 3">
    <name type="scientific">Candidatus Aphodosoma intestinipullorum</name>
    <dbReference type="NCBI Taxonomy" id="2840674"/>
    <lineage>
        <taxon>Bacteria</taxon>
        <taxon>Pseudomonadati</taxon>
        <taxon>Bacteroidota</taxon>
        <taxon>Bacteroidia</taxon>
        <taxon>Bacteroidales</taxon>
        <taxon>Candidatus Aphodosoma</taxon>
    </lineage>
</organism>
<name>A0A940DID1_9BACT</name>
<gene>
    <name evidence="2" type="ORF">IAC51_00220</name>
</gene>
<evidence type="ECO:0000313" key="2">
    <source>
        <dbReference type="EMBL" id="MBO8439058.1"/>
    </source>
</evidence>
<dbReference type="Gene3D" id="3.40.50.1110">
    <property type="entry name" value="SGNH hydrolase"/>
    <property type="match status" value="1"/>
</dbReference>